<keyword evidence="2" id="KW-1185">Reference proteome</keyword>
<dbReference type="Proteomes" id="UP000276984">
    <property type="component" value="Chromosome"/>
</dbReference>
<evidence type="ECO:0000313" key="1">
    <source>
        <dbReference type="EMBL" id="AYG94442.1"/>
    </source>
</evidence>
<sequence length="224" mass="24931">MKVAIFGSCVTRDAFGFTGRDSDVLTYVARQTIRAAVSPRDNSVELALSHLQPEGFDIRAMLAATRKQSFAMLAASQAEVLLVDLIDERFSTRTDRNSVMTLSTAFPPAACAGWEHWRAVEPRTISATLAAVPRFCDALREAAKGRPIILHRAYWLSGDELSGPMNAALDQYYDAVGDELKCPSITVDESLRLPDPSHKWGPAPYHYTQQYYDYFISQFDMLTA</sequence>
<dbReference type="InterPro" id="IPR046237">
    <property type="entry name" value="DUF6270"/>
</dbReference>
<accession>A0A494RKG3</accession>
<dbReference type="Pfam" id="PF19786">
    <property type="entry name" value="DUF6270"/>
    <property type="match status" value="1"/>
</dbReference>
<reference evidence="1 2" key="1">
    <citation type="submission" date="2018-10" db="EMBL/GenBank/DDBJ databases">
        <title>Complete genome sequence of Brevundimonas naejangsanensis BRV3.</title>
        <authorList>
            <person name="Berrios L."/>
            <person name="Ely B."/>
        </authorList>
    </citation>
    <scope>NUCLEOTIDE SEQUENCE [LARGE SCALE GENOMIC DNA]</scope>
    <source>
        <strain evidence="1 2">BRV3</strain>
    </source>
</reference>
<protein>
    <recommendedName>
        <fullName evidence="3">SGNH/GDSL hydrolase family protein</fullName>
    </recommendedName>
</protein>
<organism evidence="1 2">
    <name type="scientific">Brevundimonas naejangsanensis</name>
    <dbReference type="NCBI Taxonomy" id="588932"/>
    <lineage>
        <taxon>Bacteria</taxon>
        <taxon>Pseudomonadati</taxon>
        <taxon>Pseudomonadota</taxon>
        <taxon>Alphaproteobacteria</taxon>
        <taxon>Caulobacterales</taxon>
        <taxon>Caulobacteraceae</taxon>
        <taxon>Brevundimonas</taxon>
    </lineage>
</organism>
<dbReference type="AlphaFoldDB" id="A0A494RKG3"/>
<dbReference type="RefSeq" id="WP_121481597.1">
    <property type="nucleotide sequence ID" value="NZ_CP032707.1"/>
</dbReference>
<evidence type="ECO:0008006" key="3">
    <source>
        <dbReference type="Google" id="ProtNLM"/>
    </source>
</evidence>
<name>A0A494RKG3_9CAUL</name>
<dbReference type="OrthoDB" id="8421922at2"/>
<gene>
    <name evidence="1" type="ORF">D8I30_04020</name>
</gene>
<proteinExistence type="predicted"/>
<dbReference type="EMBL" id="CP032707">
    <property type="protein sequence ID" value="AYG94442.1"/>
    <property type="molecule type" value="Genomic_DNA"/>
</dbReference>
<evidence type="ECO:0000313" key="2">
    <source>
        <dbReference type="Proteomes" id="UP000276984"/>
    </source>
</evidence>